<keyword evidence="2" id="KW-0472">Membrane</keyword>
<dbReference type="PANTHER" id="PTHR46438:SF11">
    <property type="entry name" value="LIPASE-RELATED"/>
    <property type="match status" value="1"/>
</dbReference>
<gene>
    <name evidence="4" type="ORF">F5X71_11815</name>
</gene>
<dbReference type="InterPro" id="IPR029058">
    <property type="entry name" value="AB_hydrolase_fold"/>
</dbReference>
<accession>A0A6G9XPS9</accession>
<reference evidence="4 5" key="1">
    <citation type="journal article" date="2019" name="ACS Chem. Biol.">
        <title>Identification and Mobilization of a Cryptic Antibiotic Biosynthesis Gene Locus from a Human-Pathogenic Nocardia Isolate.</title>
        <authorList>
            <person name="Herisse M."/>
            <person name="Ishida K."/>
            <person name="Porter J.L."/>
            <person name="Howden B."/>
            <person name="Hertweck C."/>
            <person name="Stinear T.P."/>
            <person name="Pidot S.J."/>
        </authorList>
    </citation>
    <scope>NUCLEOTIDE SEQUENCE [LARGE SCALE GENOMIC DNA]</scope>
    <source>
        <strain evidence="4 5">AUSMDU00024985</strain>
    </source>
</reference>
<dbReference type="GO" id="GO:0016787">
    <property type="term" value="F:hydrolase activity"/>
    <property type="evidence" value="ECO:0007669"/>
    <property type="project" value="UniProtKB-KW"/>
</dbReference>
<evidence type="ECO:0000256" key="1">
    <source>
        <dbReference type="SAM" id="MobiDB-lite"/>
    </source>
</evidence>
<dbReference type="SUPFAM" id="SSF53474">
    <property type="entry name" value="alpha/beta-Hydrolases"/>
    <property type="match status" value="1"/>
</dbReference>
<feature type="region of interest" description="Disordered" evidence="1">
    <location>
        <begin position="1"/>
        <end position="28"/>
    </location>
</feature>
<organism evidence="4 5">
    <name type="scientific">Nocardia brasiliensis</name>
    <dbReference type="NCBI Taxonomy" id="37326"/>
    <lineage>
        <taxon>Bacteria</taxon>
        <taxon>Bacillati</taxon>
        <taxon>Actinomycetota</taxon>
        <taxon>Actinomycetes</taxon>
        <taxon>Mycobacteriales</taxon>
        <taxon>Nocardiaceae</taxon>
        <taxon>Nocardia</taxon>
    </lineage>
</organism>
<dbReference type="Pfam" id="PF00561">
    <property type="entry name" value="Abhydrolase_1"/>
    <property type="match status" value="1"/>
</dbReference>
<name>A0A6G9XPS9_NOCBR</name>
<evidence type="ECO:0000313" key="5">
    <source>
        <dbReference type="Proteomes" id="UP000501705"/>
    </source>
</evidence>
<dbReference type="EMBL" id="CP046171">
    <property type="protein sequence ID" value="QIS02906.1"/>
    <property type="molecule type" value="Genomic_DNA"/>
</dbReference>
<keyword evidence="4" id="KW-0378">Hydrolase</keyword>
<keyword evidence="2" id="KW-0812">Transmembrane</keyword>
<dbReference type="InterPro" id="IPR000073">
    <property type="entry name" value="AB_hydrolase_1"/>
</dbReference>
<feature type="transmembrane region" description="Helical" evidence="2">
    <location>
        <begin position="45"/>
        <end position="67"/>
    </location>
</feature>
<proteinExistence type="predicted"/>
<evidence type="ECO:0000259" key="3">
    <source>
        <dbReference type="Pfam" id="PF00561"/>
    </source>
</evidence>
<dbReference type="PRINTS" id="PR00111">
    <property type="entry name" value="ABHYDROLASE"/>
</dbReference>
<dbReference type="Gene3D" id="3.40.50.1820">
    <property type="entry name" value="alpha/beta hydrolase"/>
    <property type="match status" value="1"/>
</dbReference>
<evidence type="ECO:0000256" key="2">
    <source>
        <dbReference type="SAM" id="Phobius"/>
    </source>
</evidence>
<keyword evidence="2" id="KW-1133">Transmembrane helix</keyword>
<sequence>MFGRADMPIGEVAHSPSRRQPLSRPRSKQVYTPLEDDMRMRFRRIAIGLAAVLAVLFGASVSVAYAWEPPGVELPSRYLSRVDSRYVDTDLARFHYTVSGSGSPVVLIAGGGLWGYSWREVLPELAREHTVYAVDLPSQGYTELRTADFAYDLPAMSNAIATFLDAVGLDRAALVGHSWGGAWSLYFAEQHPQRVDRLVLLDSPGLDAEKAPITPVFKAPVLGELTTKLTTRSFYADSIRGTFNHQDLVTDELIDEFYPPFSRPANRDGFLALWRNLDYRLTDAALSEVTAPTLVLWGGDDQWLPSSQATRLAARIPHAEAVVLPGCGHTVHEDCPTTTIPLIATFLD</sequence>
<dbReference type="PANTHER" id="PTHR46438">
    <property type="entry name" value="ALPHA/BETA-HYDROLASES SUPERFAMILY PROTEIN"/>
    <property type="match status" value="1"/>
</dbReference>
<dbReference type="Proteomes" id="UP000501705">
    <property type="component" value="Chromosome"/>
</dbReference>
<dbReference type="AlphaFoldDB" id="A0A6G9XPS9"/>
<evidence type="ECO:0000313" key="4">
    <source>
        <dbReference type="EMBL" id="QIS02906.1"/>
    </source>
</evidence>
<protein>
    <submittedName>
        <fullName evidence="4">Alpha/beta fold hydrolase</fullName>
    </submittedName>
</protein>
<feature type="domain" description="AB hydrolase-1" evidence="3">
    <location>
        <begin position="104"/>
        <end position="334"/>
    </location>
</feature>